<reference evidence="2" key="1">
    <citation type="submission" date="2017-08" db="EMBL/GenBank/DDBJ databases">
        <authorList>
            <person name="Imhoff J.F."/>
            <person name="Rahn T."/>
            <person name="Kuenzel S."/>
            <person name="Neulinger S.C."/>
        </authorList>
    </citation>
    <scope>NUCLEOTIDE SEQUENCE</scope>
    <source>
        <strain evidence="2">DSM 11080</strain>
    </source>
</reference>
<dbReference type="EMBL" id="NRSJ01000005">
    <property type="protein sequence ID" value="MBK1703759.1"/>
    <property type="molecule type" value="Genomic_DNA"/>
</dbReference>
<feature type="domain" description="HDOD" evidence="1">
    <location>
        <begin position="21"/>
        <end position="206"/>
    </location>
</feature>
<keyword evidence="2" id="KW-0418">Kinase</keyword>
<dbReference type="InterPro" id="IPR052340">
    <property type="entry name" value="RNase_Y/CdgJ"/>
</dbReference>
<dbReference type="SUPFAM" id="SSF109604">
    <property type="entry name" value="HD-domain/PDEase-like"/>
    <property type="match status" value="1"/>
</dbReference>
<accession>A0AAJ0X8A7</accession>
<dbReference type="PANTHER" id="PTHR33525">
    <property type="match status" value="1"/>
</dbReference>
<evidence type="ECO:0000313" key="3">
    <source>
        <dbReference type="Proteomes" id="UP001296776"/>
    </source>
</evidence>
<evidence type="ECO:0000259" key="1">
    <source>
        <dbReference type="PROSITE" id="PS51833"/>
    </source>
</evidence>
<evidence type="ECO:0000313" key="2">
    <source>
        <dbReference type="EMBL" id="MBK1703759.1"/>
    </source>
</evidence>
<organism evidence="2 3">
    <name type="scientific">Halochromatium glycolicum</name>
    <dbReference type="NCBI Taxonomy" id="85075"/>
    <lineage>
        <taxon>Bacteria</taxon>
        <taxon>Pseudomonadati</taxon>
        <taxon>Pseudomonadota</taxon>
        <taxon>Gammaproteobacteria</taxon>
        <taxon>Chromatiales</taxon>
        <taxon>Chromatiaceae</taxon>
        <taxon>Halochromatium</taxon>
    </lineage>
</organism>
<keyword evidence="2" id="KW-0808">Transferase</keyword>
<gene>
    <name evidence="2" type="ORF">CKO40_04180</name>
</gene>
<sequence length="276" mass="30193">MDEQLFLTELNEAIRLDQITLPTLPEVALRVCDAMERETISAADIASMIATDAALSARLLQVANSPLYRGRTAIDSVQLAVARLGVRLVRSLVVSLATQGMFQARSQGLNSRLRQLWENSVQVAAISRVLAKPLKHLETDQAMLAGLIHNIGALPILVQAERIGLEDEQALETLLDRLSPSTGERILSRWGFPPSLVAAAKHFNDFTYDGGPLADYADVVVVARLESLLGTGHPDAARDWEMIRSFEKVGLATDIEIVELEGAQEEINDVNEMFLG</sequence>
<dbReference type="AlphaFoldDB" id="A0AAJ0X8A7"/>
<reference evidence="2" key="2">
    <citation type="journal article" date="2020" name="Microorganisms">
        <title>Osmotic Adaptation and Compatible Solute Biosynthesis of Phototrophic Bacteria as Revealed from Genome Analyses.</title>
        <authorList>
            <person name="Imhoff J.F."/>
            <person name="Rahn T."/>
            <person name="Kunzel S."/>
            <person name="Keller A."/>
            <person name="Neulinger S.C."/>
        </authorList>
    </citation>
    <scope>NUCLEOTIDE SEQUENCE</scope>
    <source>
        <strain evidence="2">DSM 11080</strain>
    </source>
</reference>
<dbReference type="Pfam" id="PF08668">
    <property type="entry name" value="HDOD"/>
    <property type="match status" value="1"/>
</dbReference>
<dbReference type="PANTHER" id="PTHR33525:SF3">
    <property type="entry name" value="RIBONUCLEASE Y"/>
    <property type="match status" value="1"/>
</dbReference>
<dbReference type="Gene3D" id="1.10.3210.10">
    <property type="entry name" value="Hypothetical protein af1432"/>
    <property type="match status" value="1"/>
</dbReference>
<name>A0AAJ0X8A7_9GAMM</name>
<proteinExistence type="predicted"/>
<dbReference type="InterPro" id="IPR013976">
    <property type="entry name" value="HDOD"/>
</dbReference>
<keyword evidence="3" id="KW-1185">Reference proteome</keyword>
<dbReference type="GO" id="GO:0016301">
    <property type="term" value="F:kinase activity"/>
    <property type="evidence" value="ECO:0007669"/>
    <property type="project" value="UniProtKB-KW"/>
</dbReference>
<protein>
    <submittedName>
        <fullName evidence="2">Histidine kinase</fullName>
    </submittedName>
</protein>
<comment type="caution">
    <text evidence="2">The sequence shown here is derived from an EMBL/GenBank/DDBJ whole genome shotgun (WGS) entry which is preliminary data.</text>
</comment>
<dbReference type="Proteomes" id="UP001296776">
    <property type="component" value="Unassembled WGS sequence"/>
</dbReference>
<dbReference type="PROSITE" id="PS51833">
    <property type="entry name" value="HDOD"/>
    <property type="match status" value="1"/>
</dbReference>
<dbReference type="RefSeq" id="WP_200344939.1">
    <property type="nucleotide sequence ID" value="NZ_NRSJ01000005.1"/>
</dbReference>